<dbReference type="AlphaFoldDB" id="C1GC44"/>
<dbReference type="InParanoid" id="C1GC44"/>
<keyword evidence="2" id="KW-1185">Reference proteome</keyword>
<dbReference type="EMBL" id="KN275961">
    <property type="protein sequence ID" value="EEH48487.2"/>
    <property type="molecule type" value="Genomic_DNA"/>
</dbReference>
<name>C1GC44_PARBD</name>
<evidence type="ECO:0000313" key="1">
    <source>
        <dbReference type="EMBL" id="EEH48487.2"/>
    </source>
</evidence>
<dbReference type="KEGG" id="pbn:PADG_04566"/>
<accession>C1GC44</accession>
<proteinExistence type="predicted"/>
<dbReference type="Proteomes" id="UP000001628">
    <property type="component" value="Unassembled WGS sequence"/>
</dbReference>
<sequence length="105" mass="11952">MTTKGAAAADQSQRGQQGWELGIACNVHFPLATIRNVLVAFRSKLVTHLGRWIGDLIFKARAPRPEFTLQGKCRFLAVERWGLVREIMRHDHIHGMAFDHFENSL</sequence>
<dbReference type="HOGENOM" id="CLU_2237390_0_0_1"/>
<dbReference type="GeneID" id="22583660"/>
<dbReference type="VEuPathDB" id="FungiDB:PADG_04566"/>
<gene>
    <name evidence="1" type="ORF">PADG_04566</name>
</gene>
<organism evidence="1 2">
    <name type="scientific">Paracoccidioides brasiliensis (strain Pb18)</name>
    <dbReference type="NCBI Taxonomy" id="502780"/>
    <lineage>
        <taxon>Eukaryota</taxon>
        <taxon>Fungi</taxon>
        <taxon>Dikarya</taxon>
        <taxon>Ascomycota</taxon>
        <taxon>Pezizomycotina</taxon>
        <taxon>Eurotiomycetes</taxon>
        <taxon>Eurotiomycetidae</taxon>
        <taxon>Onygenales</taxon>
        <taxon>Ajellomycetaceae</taxon>
        <taxon>Paracoccidioides</taxon>
    </lineage>
</organism>
<protein>
    <submittedName>
        <fullName evidence="1">Uncharacterized protein</fullName>
    </submittedName>
</protein>
<evidence type="ECO:0000313" key="2">
    <source>
        <dbReference type="Proteomes" id="UP000001628"/>
    </source>
</evidence>
<reference evidence="1 2" key="1">
    <citation type="journal article" date="2011" name="PLoS Genet.">
        <title>Comparative genomic analysis of human fungal pathogens causing paracoccidioidomycosis.</title>
        <authorList>
            <person name="Desjardins C.A."/>
            <person name="Champion M.D."/>
            <person name="Holder J.W."/>
            <person name="Muszewska A."/>
            <person name="Goldberg J."/>
            <person name="Bailao A.M."/>
            <person name="Brigido M.M."/>
            <person name="Ferreira M.E."/>
            <person name="Garcia A.M."/>
            <person name="Grynberg M."/>
            <person name="Gujja S."/>
            <person name="Heiman D.I."/>
            <person name="Henn M.R."/>
            <person name="Kodira C.D."/>
            <person name="Leon-Narvaez H."/>
            <person name="Longo L.V."/>
            <person name="Ma L.J."/>
            <person name="Malavazi I."/>
            <person name="Matsuo A.L."/>
            <person name="Morais F.V."/>
            <person name="Pereira M."/>
            <person name="Rodriguez-Brito S."/>
            <person name="Sakthikumar S."/>
            <person name="Salem-Izacc S.M."/>
            <person name="Sykes S.M."/>
            <person name="Teixeira M.M."/>
            <person name="Vallejo M.C."/>
            <person name="Walter M.E."/>
            <person name="Yandava C."/>
            <person name="Young S."/>
            <person name="Zeng Q."/>
            <person name="Zucker J."/>
            <person name="Felipe M.S."/>
            <person name="Goldman G.H."/>
            <person name="Haas B.J."/>
            <person name="McEwen J.G."/>
            <person name="Nino-Vega G."/>
            <person name="Puccia R."/>
            <person name="San-Blas G."/>
            <person name="Soares C.M."/>
            <person name="Birren B.W."/>
            <person name="Cuomo C.A."/>
        </authorList>
    </citation>
    <scope>NUCLEOTIDE SEQUENCE [LARGE SCALE GENOMIC DNA]</scope>
    <source>
        <strain evidence="1 2">Pb18</strain>
    </source>
</reference>
<dbReference type="RefSeq" id="XP_010760048.1">
    <property type="nucleotide sequence ID" value="XM_010761746.1"/>
</dbReference>